<evidence type="ECO:0000313" key="3">
    <source>
        <dbReference type="Proteomes" id="UP000604046"/>
    </source>
</evidence>
<dbReference type="Proteomes" id="UP000604046">
    <property type="component" value="Unassembled WGS sequence"/>
</dbReference>
<dbReference type="EMBL" id="CAJNDS010000793">
    <property type="protein sequence ID" value="CAE7234635.1"/>
    <property type="molecule type" value="Genomic_DNA"/>
</dbReference>
<organism evidence="2 3">
    <name type="scientific">Symbiodinium natans</name>
    <dbReference type="NCBI Taxonomy" id="878477"/>
    <lineage>
        <taxon>Eukaryota</taxon>
        <taxon>Sar</taxon>
        <taxon>Alveolata</taxon>
        <taxon>Dinophyceae</taxon>
        <taxon>Suessiales</taxon>
        <taxon>Symbiodiniaceae</taxon>
        <taxon>Symbiodinium</taxon>
    </lineage>
</organism>
<evidence type="ECO:0000256" key="1">
    <source>
        <dbReference type="SAM" id="MobiDB-lite"/>
    </source>
</evidence>
<keyword evidence="3" id="KW-1185">Reference proteome</keyword>
<name>A0A812KVU8_9DINO</name>
<protein>
    <submittedName>
        <fullName evidence="2">Uncharacterized protein</fullName>
    </submittedName>
</protein>
<accession>A0A812KVU8</accession>
<gene>
    <name evidence="2" type="ORF">SNAT2548_LOCUS9924</name>
</gene>
<dbReference type="AlphaFoldDB" id="A0A812KVU8"/>
<sequence length="111" mass="12232">MPDLADPCDEREFLPTSPEAKAHASAHGSLHLTVPPSWLSFEGNVMPMFGLFVAEPGERWCVEWAPVLFLLLNAERASRPTQKSYPFFLQALTHETDVSLQSDAASRGACC</sequence>
<feature type="region of interest" description="Disordered" evidence="1">
    <location>
        <begin position="1"/>
        <end position="21"/>
    </location>
</feature>
<evidence type="ECO:0000313" key="2">
    <source>
        <dbReference type="EMBL" id="CAE7234635.1"/>
    </source>
</evidence>
<reference evidence="2" key="1">
    <citation type="submission" date="2021-02" db="EMBL/GenBank/DDBJ databases">
        <authorList>
            <person name="Dougan E. K."/>
            <person name="Rhodes N."/>
            <person name="Thang M."/>
            <person name="Chan C."/>
        </authorList>
    </citation>
    <scope>NUCLEOTIDE SEQUENCE</scope>
</reference>
<comment type="caution">
    <text evidence="2">The sequence shown here is derived from an EMBL/GenBank/DDBJ whole genome shotgun (WGS) entry which is preliminary data.</text>
</comment>
<proteinExistence type="predicted"/>